<dbReference type="PRINTS" id="PR00038">
    <property type="entry name" value="HTHLUXR"/>
</dbReference>
<feature type="domain" description="HTH luxR-type" evidence="4">
    <location>
        <begin position="189"/>
        <end position="254"/>
    </location>
</feature>
<name>A0A3R8L3G5_9FIRM</name>
<dbReference type="AlphaFoldDB" id="A0A3R8L3G5"/>
<evidence type="ECO:0000256" key="3">
    <source>
        <dbReference type="ARBA" id="ARBA00023163"/>
    </source>
</evidence>
<dbReference type="PROSITE" id="PS00622">
    <property type="entry name" value="HTH_LUXR_1"/>
    <property type="match status" value="1"/>
</dbReference>
<dbReference type="PANTHER" id="PTHR44688">
    <property type="entry name" value="DNA-BINDING TRANSCRIPTIONAL ACTIVATOR DEVR_DOSR"/>
    <property type="match status" value="1"/>
</dbReference>
<keyword evidence="6" id="KW-1185">Reference proteome</keyword>
<reference evidence="5" key="1">
    <citation type="submission" date="2018-10" db="EMBL/GenBank/DDBJ databases">
        <title>Schaedlerella arabinophila gen. nov. sp. nov., isolated from the mouse intestinal tract and comparative analysis with the genome of the closely related altered Schaedler flora strain ASF502.</title>
        <authorList>
            <person name="Miyake S."/>
            <person name="Soh M."/>
            <person name="Seedorf H."/>
        </authorList>
    </citation>
    <scope>NUCLEOTIDE SEQUENCE [LARGE SCALE GENOMIC DNA]</scope>
    <source>
        <strain evidence="5">DSM 106076</strain>
    </source>
</reference>
<dbReference type="Pfam" id="PF01590">
    <property type="entry name" value="GAF"/>
    <property type="match status" value="1"/>
</dbReference>
<dbReference type="Gene3D" id="3.30.450.40">
    <property type="match status" value="1"/>
</dbReference>
<dbReference type="InterPro" id="IPR036388">
    <property type="entry name" value="WH-like_DNA-bd_sf"/>
</dbReference>
<keyword evidence="2" id="KW-0238">DNA-binding</keyword>
<evidence type="ECO:0000313" key="5">
    <source>
        <dbReference type="EMBL" id="RRK34238.1"/>
    </source>
</evidence>
<dbReference type="EMBL" id="RHJS01000002">
    <property type="protein sequence ID" value="RRK34238.1"/>
    <property type="molecule type" value="Genomic_DNA"/>
</dbReference>
<dbReference type="SMART" id="SM00421">
    <property type="entry name" value="HTH_LUXR"/>
    <property type="match status" value="1"/>
</dbReference>
<dbReference type="InterPro" id="IPR000792">
    <property type="entry name" value="Tscrpt_reg_LuxR_C"/>
</dbReference>
<evidence type="ECO:0000256" key="1">
    <source>
        <dbReference type="ARBA" id="ARBA00023015"/>
    </source>
</evidence>
<accession>A0A3R8L3G5</accession>
<dbReference type="GO" id="GO:0006355">
    <property type="term" value="P:regulation of DNA-templated transcription"/>
    <property type="evidence" value="ECO:0007669"/>
    <property type="project" value="InterPro"/>
</dbReference>
<protein>
    <submittedName>
        <fullName evidence="5">GAF domain-containing protein</fullName>
    </submittedName>
</protein>
<dbReference type="PROSITE" id="PS50043">
    <property type="entry name" value="HTH_LUXR_2"/>
    <property type="match status" value="1"/>
</dbReference>
<proteinExistence type="predicted"/>
<dbReference type="InterPro" id="IPR016032">
    <property type="entry name" value="Sig_transdc_resp-reg_C-effctor"/>
</dbReference>
<keyword evidence="3" id="KW-0804">Transcription</keyword>
<dbReference type="InterPro" id="IPR003018">
    <property type="entry name" value="GAF"/>
</dbReference>
<dbReference type="CDD" id="cd06170">
    <property type="entry name" value="LuxR_C_like"/>
    <property type="match status" value="1"/>
</dbReference>
<dbReference type="SUPFAM" id="SSF46894">
    <property type="entry name" value="C-terminal effector domain of the bipartite response regulators"/>
    <property type="match status" value="1"/>
</dbReference>
<dbReference type="GO" id="GO:0003677">
    <property type="term" value="F:DNA binding"/>
    <property type="evidence" value="ECO:0007669"/>
    <property type="project" value="UniProtKB-KW"/>
</dbReference>
<evidence type="ECO:0000256" key="2">
    <source>
        <dbReference type="ARBA" id="ARBA00023125"/>
    </source>
</evidence>
<organism evidence="5 6">
    <name type="scientific">Schaedlerella arabinosiphila</name>
    <dbReference type="NCBI Taxonomy" id="2044587"/>
    <lineage>
        <taxon>Bacteria</taxon>
        <taxon>Bacillati</taxon>
        <taxon>Bacillota</taxon>
        <taxon>Clostridia</taxon>
        <taxon>Lachnospirales</taxon>
        <taxon>Lachnospiraceae</taxon>
        <taxon>Schaedlerella</taxon>
    </lineage>
</organism>
<sequence>MITLDNSQWNQLDEIILNLHIQKDVTILQTQILEQLAGLIPHRRSFFDLCTTQNGQRVFFAPVSLNMSKEELADYYKNYQYSDYVVWSFSNHSSTIYRDSDMIGRPVRENSDIYRQWMKPMDIYYSLGCTIFSGNQLLGSITLFRSEQEGDFTDSELAMLEVISRHLSAHFSFLWPYGTVPNLAANAAKAAGREGLSSRESEIAELIAAGHSNSEISQILFISENTVKKHVNSLYRKLHITSRTQLLRRLYDQMSIGTPREE</sequence>
<dbReference type="PANTHER" id="PTHR44688:SF16">
    <property type="entry name" value="DNA-BINDING TRANSCRIPTIONAL ACTIVATOR DEVR_DOSR"/>
    <property type="match status" value="1"/>
</dbReference>
<comment type="caution">
    <text evidence="5">The sequence shown here is derived from an EMBL/GenBank/DDBJ whole genome shotgun (WGS) entry which is preliminary data.</text>
</comment>
<gene>
    <name evidence="5" type="ORF">EBB54_25075</name>
</gene>
<dbReference type="RefSeq" id="WP_125129395.1">
    <property type="nucleotide sequence ID" value="NZ_RHJS01000002.1"/>
</dbReference>
<dbReference type="InterPro" id="IPR029016">
    <property type="entry name" value="GAF-like_dom_sf"/>
</dbReference>
<dbReference type="Proteomes" id="UP000274920">
    <property type="component" value="Unassembled WGS sequence"/>
</dbReference>
<keyword evidence="1" id="KW-0805">Transcription regulation</keyword>
<evidence type="ECO:0000259" key="4">
    <source>
        <dbReference type="PROSITE" id="PS50043"/>
    </source>
</evidence>
<dbReference type="Pfam" id="PF00196">
    <property type="entry name" value="GerE"/>
    <property type="match status" value="1"/>
</dbReference>
<dbReference type="SUPFAM" id="SSF55781">
    <property type="entry name" value="GAF domain-like"/>
    <property type="match status" value="1"/>
</dbReference>
<evidence type="ECO:0000313" key="6">
    <source>
        <dbReference type="Proteomes" id="UP000274920"/>
    </source>
</evidence>
<dbReference type="Gene3D" id="1.10.10.10">
    <property type="entry name" value="Winged helix-like DNA-binding domain superfamily/Winged helix DNA-binding domain"/>
    <property type="match status" value="1"/>
</dbReference>